<dbReference type="Proteomes" id="UP001430149">
    <property type="component" value="Unassembled WGS sequence"/>
</dbReference>
<dbReference type="PANTHER" id="PTHR42879">
    <property type="entry name" value="3-OXOACYL-(ACYL-CARRIER-PROTEIN) REDUCTASE"/>
    <property type="match status" value="1"/>
</dbReference>
<name>A0ABS2K3H3_9GAMM</name>
<dbReference type="PRINTS" id="PR00081">
    <property type="entry name" value="GDHRDH"/>
</dbReference>
<dbReference type="InterPro" id="IPR036291">
    <property type="entry name" value="NAD(P)-bd_dom_sf"/>
</dbReference>
<proteinExistence type="inferred from homology"/>
<protein>
    <submittedName>
        <fullName evidence="2">SDR family oxidoreductase</fullName>
    </submittedName>
</protein>
<evidence type="ECO:0000256" key="1">
    <source>
        <dbReference type="ARBA" id="ARBA00006484"/>
    </source>
</evidence>
<dbReference type="RefSeq" id="WP_204680817.1">
    <property type="nucleotide sequence ID" value="NZ_BSNR01000010.1"/>
</dbReference>
<dbReference type="EMBL" id="JADIKE010000032">
    <property type="protein sequence ID" value="MBM7125292.1"/>
    <property type="molecule type" value="Genomic_DNA"/>
</dbReference>
<dbReference type="InterPro" id="IPR050259">
    <property type="entry name" value="SDR"/>
</dbReference>
<dbReference type="Gene3D" id="3.40.50.720">
    <property type="entry name" value="NAD(P)-binding Rossmann-like Domain"/>
    <property type="match status" value="1"/>
</dbReference>
<reference evidence="2" key="1">
    <citation type="submission" date="2020-10" db="EMBL/GenBank/DDBJ databases">
        <title>Phylogeny of dyella-like bacteria.</title>
        <authorList>
            <person name="Fu J."/>
        </authorList>
    </citation>
    <scope>NUCLEOTIDE SEQUENCE</scope>
    <source>
        <strain evidence="2">DHOC52</strain>
    </source>
</reference>
<comment type="similarity">
    <text evidence="1">Belongs to the short-chain dehydrogenases/reductases (SDR) family.</text>
</comment>
<dbReference type="SUPFAM" id="SSF51735">
    <property type="entry name" value="NAD(P)-binding Rossmann-fold domains"/>
    <property type="match status" value="1"/>
</dbReference>
<accession>A0ABS2K3H3</accession>
<comment type="caution">
    <text evidence="2">The sequence shown here is derived from an EMBL/GenBank/DDBJ whole genome shotgun (WGS) entry which is preliminary data.</text>
</comment>
<dbReference type="PRINTS" id="PR00080">
    <property type="entry name" value="SDRFAMILY"/>
</dbReference>
<evidence type="ECO:0000313" key="3">
    <source>
        <dbReference type="Proteomes" id="UP001430149"/>
    </source>
</evidence>
<keyword evidence="3" id="KW-1185">Reference proteome</keyword>
<sequence>MHRSIVVTGASKGIGRIAADMLATAGWHVIGVARHAADNFPGEFLSCDLADVSATEQLAKQLAARRDVVGIVNNAGIARQEQFGAIAASDFSSMLDINLRPALVLTQAILPNMREAGFGRVVNVTSLVTKGLPFRTSYAASKAALESMTRTIAVEQAARGITANAVAPGPTETELFRSNNPVGSEGEARYLAQIPMKRVGKPQEIAALIAFLCSDQAGFITGQTIYADGGASLGASNSE</sequence>
<gene>
    <name evidence="2" type="ORF">ISP19_07835</name>
</gene>
<dbReference type="Pfam" id="PF13561">
    <property type="entry name" value="adh_short_C2"/>
    <property type="match status" value="1"/>
</dbReference>
<evidence type="ECO:0000313" key="2">
    <source>
        <dbReference type="EMBL" id="MBM7125292.1"/>
    </source>
</evidence>
<organism evidence="2 3">
    <name type="scientific">Dyella flava</name>
    <dbReference type="NCBI Taxonomy" id="1920170"/>
    <lineage>
        <taxon>Bacteria</taxon>
        <taxon>Pseudomonadati</taxon>
        <taxon>Pseudomonadota</taxon>
        <taxon>Gammaproteobacteria</taxon>
        <taxon>Lysobacterales</taxon>
        <taxon>Rhodanobacteraceae</taxon>
        <taxon>Dyella</taxon>
    </lineage>
</organism>
<dbReference type="InterPro" id="IPR002347">
    <property type="entry name" value="SDR_fam"/>
</dbReference>